<accession>A0AAE1AQ40</accession>
<keyword evidence="2" id="KW-1185">Reference proteome</keyword>
<evidence type="ECO:0000313" key="2">
    <source>
        <dbReference type="Proteomes" id="UP001283361"/>
    </source>
</evidence>
<sequence length="142" mass="15754">MKQAKQKEKNGVRVSVTLLLRFSPRGFDGEDITRKLSRVLYFLPSLAPSTPLNDLLARSLCPHLSNPSPCRGPQISSILSYRRVGLGLAHTIKGQQTSIKAGLEAPLTRPGEGLQATLDYLPLPLPPLYTNPFLYLPLRFEF</sequence>
<protein>
    <submittedName>
        <fullName evidence="1">Uncharacterized protein</fullName>
    </submittedName>
</protein>
<evidence type="ECO:0000313" key="1">
    <source>
        <dbReference type="EMBL" id="KAK3790737.1"/>
    </source>
</evidence>
<reference evidence="1" key="1">
    <citation type="journal article" date="2023" name="G3 (Bethesda)">
        <title>A reference genome for the long-term kleptoplast-retaining sea slug Elysia crispata morphotype clarki.</title>
        <authorList>
            <person name="Eastman K.E."/>
            <person name="Pendleton A.L."/>
            <person name="Shaikh M.A."/>
            <person name="Suttiyut T."/>
            <person name="Ogas R."/>
            <person name="Tomko P."/>
            <person name="Gavelis G."/>
            <person name="Widhalm J.R."/>
            <person name="Wisecaver J.H."/>
        </authorList>
    </citation>
    <scope>NUCLEOTIDE SEQUENCE</scope>
    <source>
        <strain evidence="1">ECLA1</strain>
    </source>
</reference>
<dbReference type="Proteomes" id="UP001283361">
    <property type="component" value="Unassembled WGS sequence"/>
</dbReference>
<gene>
    <name evidence="1" type="ORF">RRG08_038228</name>
</gene>
<organism evidence="1 2">
    <name type="scientific">Elysia crispata</name>
    <name type="common">lettuce slug</name>
    <dbReference type="NCBI Taxonomy" id="231223"/>
    <lineage>
        <taxon>Eukaryota</taxon>
        <taxon>Metazoa</taxon>
        <taxon>Spiralia</taxon>
        <taxon>Lophotrochozoa</taxon>
        <taxon>Mollusca</taxon>
        <taxon>Gastropoda</taxon>
        <taxon>Heterobranchia</taxon>
        <taxon>Euthyneura</taxon>
        <taxon>Panpulmonata</taxon>
        <taxon>Sacoglossa</taxon>
        <taxon>Placobranchoidea</taxon>
        <taxon>Plakobranchidae</taxon>
        <taxon>Elysia</taxon>
    </lineage>
</organism>
<comment type="caution">
    <text evidence="1">The sequence shown here is derived from an EMBL/GenBank/DDBJ whole genome shotgun (WGS) entry which is preliminary data.</text>
</comment>
<name>A0AAE1AQ40_9GAST</name>
<proteinExistence type="predicted"/>
<dbReference type="EMBL" id="JAWDGP010001519">
    <property type="protein sequence ID" value="KAK3790737.1"/>
    <property type="molecule type" value="Genomic_DNA"/>
</dbReference>
<dbReference type="AlphaFoldDB" id="A0AAE1AQ40"/>